<dbReference type="Pfam" id="PF04011">
    <property type="entry name" value="LemA"/>
    <property type="match status" value="1"/>
</dbReference>
<evidence type="ECO:0000313" key="6">
    <source>
        <dbReference type="EMBL" id="MBO8469712.1"/>
    </source>
</evidence>
<organism evidence="6 7">
    <name type="scientific">Candidatus Ornithospirochaeta stercoravium</name>
    <dbReference type="NCBI Taxonomy" id="2840897"/>
    <lineage>
        <taxon>Bacteria</taxon>
        <taxon>Pseudomonadati</taxon>
        <taxon>Spirochaetota</taxon>
        <taxon>Spirochaetia</taxon>
        <taxon>Spirochaetales</taxon>
        <taxon>Spirochaetaceae</taxon>
        <taxon>Spirochaetaceae incertae sedis</taxon>
        <taxon>Candidatus Ornithospirochaeta</taxon>
    </lineage>
</organism>
<evidence type="ECO:0000256" key="1">
    <source>
        <dbReference type="ARBA" id="ARBA00004167"/>
    </source>
</evidence>
<name>A0A9D9NDF2_9SPIO</name>
<comment type="caution">
    <text evidence="6">The sequence shown here is derived from an EMBL/GenBank/DDBJ whole genome shotgun (WGS) entry which is preliminary data.</text>
</comment>
<dbReference type="AlphaFoldDB" id="A0A9D9NDF2"/>
<dbReference type="EMBL" id="JADIMF010000135">
    <property type="protein sequence ID" value="MBO8469712.1"/>
    <property type="molecule type" value="Genomic_DNA"/>
</dbReference>
<evidence type="ECO:0000313" key="7">
    <source>
        <dbReference type="Proteomes" id="UP000810292"/>
    </source>
</evidence>
<keyword evidence="5" id="KW-0472">Membrane</keyword>
<evidence type="ECO:0000256" key="3">
    <source>
        <dbReference type="ARBA" id="ARBA00022692"/>
    </source>
</evidence>
<reference evidence="6" key="2">
    <citation type="journal article" date="2021" name="PeerJ">
        <title>Extensive microbial diversity within the chicken gut microbiome revealed by metagenomics and culture.</title>
        <authorList>
            <person name="Gilroy R."/>
            <person name="Ravi A."/>
            <person name="Getino M."/>
            <person name="Pursley I."/>
            <person name="Horton D.L."/>
            <person name="Alikhan N.F."/>
            <person name="Baker D."/>
            <person name="Gharbi K."/>
            <person name="Hall N."/>
            <person name="Watson M."/>
            <person name="Adriaenssens E.M."/>
            <person name="Foster-Nyarko E."/>
            <person name="Jarju S."/>
            <person name="Secka A."/>
            <person name="Antonio M."/>
            <person name="Oren A."/>
            <person name="Chaudhuri R.R."/>
            <person name="La Ragione R."/>
            <person name="Hildebrand F."/>
            <person name="Pallen M.J."/>
        </authorList>
    </citation>
    <scope>NUCLEOTIDE SEQUENCE</scope>
    <source>
        <strain evidence="6">14700</strain>
    </source>
</reference>
<evidence type="ECO:0000256" key="4">
    <source>
        <dbReference type="ARBA" id="ARBA00022989"/>
    </source>
</evidence>
<proteinExistence type="inferred from homology"/>
<dbReference type="PANTHER" id="PTHR34478:SF1">
    <property type="entry name" value="PROTEIN LEMA"/>
    <property type="match status" value="1"/>
</dbReference>
<dbReference type="PANTHER" id="PTHR34478">
    <property type="entry name" value="PROTEIN LEMA"/>
    <property type="match status" value="1"/>
</dbReference>
<dbReference type="GO" id="GO:0016020">
    <property type="term" value="C:membrane"/>
    <property type="evidence" value="ECO:0007669"/>
    <property type="project" value="UniProtKB-SubCell"/>
</dbReference>
<keyword evidence="3" id="KW-0812">Transmembrane</keyword>
<gene>
    <name evidence="6" type="ORF">IAA72_08010</name>
</gene>
<comment type="similarity">
    <text evidence="2">Belongs to the LemA family.</text>
</comment>
<dbReference type="InterPro" id="IPR007156">
    <property type="entry name" value="MamQ_LemA"/>
</dbReference>
<dbReference type="Proteomes" id="UP000810292">
    <property type="component" value="Unassembled WGS sequence"/>
</dbReference>
<keyword evidence="4" id="KW-1133">Transmembrane helix</keyword>
<dbReference type="SUPFAM" id="SSF140478">
    <property type="entry name" value="LemA-like"/>
    <property type="match status" value="1"/>
</dbReference>
<evidence type="ECO:0000256" key="5">
    <source>
        <dbReference type="ARBA" id="ARBA00023136"/>
    </source>
</evidence>
<dbReference type="Gene3D" id="1.20.1440.20">
    <property type="entry name" value="LemA-like domain"/>
    <property type="match status" value="1"/>
</dbReference>
<sequence>MAFIIAAVIIALIIIWAIASYNSLVKLRNKGDEAESAIDAHLKERADLIPNLVETVKGYASHEAETLENAISARNRASGKDRASAENEISGVLGHLFAVAESYPDLKANQNFLDLQRQLSRIEEELRNARKYFNAIVREYNDKIMVFPSSLIASAFHFTKRDYYEVDDEDRKRVEVRF</sequence>
<accession>A0A9D9NDF2</accession>
<evidence type="ECO:0000256" key="2">
    <source>
        <dbReference type="ARBA" id="ARBA00008854"/>
    </source>
</evidence>
<comment type="subcellular location">
    <subcellularLocation>
        <location evidence="1">Membrane</location>
        <topology evidence="1">Single-pass membrane protein</topology>
    </subcellularLocation>
</comment>
<reference evidence="6" key="1">
    <citation type="submission" date="2020-10" db="EMBL/GenBank/DDBJ databases">
        <authorList>
            <person name="Gilroy R."/>
        </authorList>
    </citation>
    <scope>NUCLEOTIDE SEQUENCE</scope>
    <source>
        <strain evidence="6">14700</strain>
    </source>
</reference>
<dbReference type="InterPro" id="IPR023353">
    <property type="entry name" value="LemA-like_dom_sf"/>
</dbReference>
<protein>
    <submittedName>
        <fullName evidence="6">LemA family protein</fullName>
    </submittedName>
</protein>